<name>A0A087UMG8_STEMI</name>
<dbReference type="Gene3D" id="2.30.42.10">
    <property type="match status" value="1"/>
</dbReference>
<accession>A0A087UMG8</accession>
<organism evidence="2 3">
    <name type="scientific">Stegodyphus mimosarum</name>
    <name type="common">African social velvet spider</name>
    <dbReference type="NCBI Taxonomy" id="407821"/>
    <lineage>
        <taxon>Eukaryota</taxon>
        <taxon>Metazoa</taxon>
        <taxon>Ecdysozoa</taxon>
        <taxon>Arthropoda</taxon>
        <taxon>Chelicerata</taxon>
        <taxon>Arachnida</taxon>
        <taxon>Araneae</taxon>
        <taxon>Araneomorphae</taxon>
        <taxon>Entelegynae</taxon>
        <taxon>Eresoidea</taxon>
        <taxon>Eresidae</taxon>
        <taxon>Stegodyphus</taxon>
    </lineage>
</organism>
<dbReference type="OrthoDB" id="6022242at2759"/>
<dbReference type="InterPro" id="IPR036034">
    <property type="entry name" value="PDZ_sf"/>
</dbReference>
<dbReference type="EMBL" id="KK120561">
    <property type="protein sequence ID" value="KFM78557.1"/>
    <property type="molecule type" value="Genomic_DNA"/>
</dbReference>
<reference evidence="2 3" key="1">
    <citation type="submission" date="2013-11" db="EMBL/GenBank/DDBJ databases">
        <title>Genome sequencing of Stegodyphus mimosarum.</title>
        <authorList>
            <person name="Bechsgaard J."/>
        </authorList>
    </citation>
    <scope>NUCLEOTIDE SEQUENCE [LARGE SCALE GENOMIC DNA]</scope>
</reference>
<keyword evidence="3" id="KW-1185">Reference proteome</keyword>
<gene>
    <name evidence="2" type="ORF">X975_02004</name>
</gene>
<proteinExistence type="predicted"/>
<feature type="domain" description="PDZ" evidence="1">
    <location>
        <begin position="1"/>
        <end position="46"/>
    </location>
</feature>
<dbReference type="PROSITE" id="PS50106">
    <property type="entry name" value="PDZ"/>
    <property type="match status" value="1"/>
</dbReference>
<evidence type="ECO:0000313" key="2">
    <source>
        <dbReference type="EMBL" id="KFM78557.1"/>
    </source>
</evidence>
<dbReference type="Proteomes" id="UP000054359">
    <property type="component" value="Unassembled WGS sequence"/>
</dbReference>
<evidence type="ECO:0000313" key="3">
    <source>
        <dbReference type="Proteomes" id="UP000054359"/>
    </source>
</evidence>
<dbReference type="InterPro" id="IPR001478">
    <property type="entry name" value="PDZ"/>
</dbReference>
<protein>
    <recommendedName>
        <fullName evidence="1">PDZ domain-containing protein</fullName>
    </recommendedName>
</protein>
<dbReference type="AlphaFoldDB" id="A0A087UMG8"/>
<dbReference type="SUPFAM" id="SSF50156">
    <property type="entry name" value="PDZ domain-like"/>
    <property type="match status" value="1"/>
</dbReference>
<feature type="non-terminal residue" evidence="2">
    <location>
        <position position="46"/>
    </location>
</feature>
<dbReference type="STRING" id="407821.A0A087UMG8"/>
<sequence>MIVKSIRPASAVEKDGNVQVGDYILGVNSENMRNITRSQARAIIRR</sequence>
<evidence type="ECO:0000259" key="1">
    <source>
        <dbReference type="PROSITE" id="PS50106"/>
    </source>
</evidence>
<dbReference type="Pfam" id="PF00595">
    <property type="entry name" value="PDZ"/>
    <property type="match status" value="1"/>
</dbReference>